<keyword evidence="3" id="KW-0560">Oxidoreductase</keyword>
<dbReference type="Proteomes" id="UP000305067">
    <property type="component" value="Unassembled WGS sequence"/>
</dbReference>
<proteinExistence type="inferred from homology"/>
<evidence type="ECO:0000313" key="5">
    <source>
        <dbReference type="EMBL" id="TFL05850.1"/>
    </source>
</evidence>
<dbReference type="SUPFAM" id="SSF51735">
    <property type="entry name" value="NAD(P)-binding Rossmann-fold domains"/>
    <property type="match status" value="1"/>
</dbReference>
<dbReference type="GO" id="GO:0016616">
    <property type="term" value="F:oxidoreductase activity, acting on the CH-OH group of donors, NAD or NADP as acceptor"/>
    <property type="evidence" value="ECO:0007669"/>
    <property type="project" value="UniProtKB-ARBA"/>
</dbReference>
<evidence type="ECO:0000313" key="6">
    <source>
        <dbReference type="Proteomes" id="UP000305067"/>
    </source>
</evidence>
<evidence type="ECO:0000256" key="3">
    <source>
        <dbReference type="ARBA" id="ARBA00023002"/>
    </source>
</evidence>
<organism evidence="5 6">
    <name type="scientific">Pterulicium gracile</name>
    <dbReference type="NCBI Taxonomy" id="1884261"/>
    <lineage>
        <taxon>Eukaryota</taxon>
        <taxon>Fungi</taxon>
        <taxon>Dikarya</taxon>
        <taxon>Basidiomycota</taxon>
        <taxon>Agaricomycotina</taxon>
        <taxon>Agaricomycetes</taxon>
        <taxon>Agaricomycetidae</taxon>
        <taxon>Agaricales</taxon>
        <taxon>Pleurotineae</taxon>
        <taxon>Pterulaceae</taxon>
        <taxon>Pterulicium</taxon>
    </lineage>
</organism>
<dbReference type="PRINTS" id="PR00081">
    <property type="entry name" value="GDHRDH"/>
</dbReference>
<name>A0A5C3QYI3_9AGAR</name>
<dbReference type="PANTHER" id="PTHR43008:SF8">
    <property type="entry name" value="BENZIL REDUCTASE ((S)-BENZOIN FORMING) IRC24"/>
    <property type="match status" value="1"/>
</dbReference>
<keyword evidence="2" id="KW-0521">NADP</keyword>
<accession>A0A5C3QYI3</accession>
<protein>
    <recommendedName>
        <fullName evidence="4">Ketoreductase domain-containing protein</fullName>
    </recommendedName>
</protein>
<dbReference type="InterPro" id="IPR057326">
    <property type="entry name" value="KR_dom"/>
</dbReference>
<dbReference type="InterPro" id="IPR036291">
    <property type="entry name" value="NAD(P)-bd_dom_sf"/>
</dbReference>
<dbReference type="Gene3D" id="3.40.50.720">
    <property type="entry name" value="NAD(P)-binding Rossmann-like Domain"/>
    <property type="match status" value="1"/>
</dbReference>
<dbReference type="InterPro" id="IPR002347">
    <property type="entry name" value="SDR_fam"/>
</dbReference>
<evidence type="ECO:0000256" key="2">
    <source>
        <dbReference type="ARBA" id="ARBA00022857"/>
    </source>
</evidence>
<comment type="similarity">
    <text evidence="1">Belongs to the short-chain dehydrogenases/reductases (SDR) family.</text>
</comment>
<keyword evidence="6" id="KW-1185">Reference proteome</keyword>
<dbReference type="GO" id="GO:0050664">
    <property type="term" value="F:oxidoreductase activity, acting on NAD(P)H, oxygen as acceptor"/>
    <property type="evidence" value="ECO:0007669"/>
    <property type="project" value="TreeGrafter"/>
</dbReference>
<dbReference type="EMBL" id="ML178816">
    <property type="protein sequence ID" value="TFL05850.1"/>
    <property type="molecule type" value="Genomic_DNA"/>
</dbReference>
<dbReference type="PANTHER" id="PTHR43008">
    <property type="entry name" value="BENZIL REDUCTASE"/>
    <property type="match status" value="1"/>
</dbReference>
<dbReference type="STRING" id="1884261.A0A5C3QYI3"/>
<reference evidence="5 6" key="1">
    <citation type="journal article" date="2019" name="Nat. Ecol. Evol.">
        <title>Megaphylogeny resolves global patterns of mushroom evolution.</title>
        <authorList>
            <person name="Varga T."/>
            <person name="Krizsan K."/>
            <person name="Foldi C."/>
            <person name="Dima B."/>
            <person name="Sanchez-Garcia M."/>
            <person name="Sanchez-Ramirez S."/>
            <person name="Szollosi G.J."/>
            <person name="Szarkandi J.G."/>
            <person name="Papp V."/>
            <person name="Albert L."/>
            <person name="Andreopoulos W."/>
            <person name="Angelini C."/>
            <person name="Antonin V."/>
            <person name="Barry K.W."/>
            <person name="Bougher N.L."/>
            <person name="Buchanan P."/>
            <person name="Buyck B."/>
            <person name="Bense V."/>
            <person name="Catcheside P."/>
            <person name="Chovatia M."/>
            <person name="Cooper J."/>
            <person name="Damon W."/>
            <person name="Desjardin D."/>
            <person name="Finy P."/>
            <person name="Geml J."/>
            <person name="Haridas S."/>
            <person name="Hughes K."/>
            <person name="Justo A."/>
            <person name="Karasinski D."/>
            <person name="Kautmanova I."/>
            <person name="Kiss B."/>
            <person name="Kocsube S."/>
            <person name="Kotiranta H."/>
            <person name="LaButti K.M."/>
            <person name="Lechner B.E."/>
            <person name="Liimatainen K."/>
            <person name="Lipzen A."/>
            <person name="Lukacs Z."/>
            <person name="Mihaltcheva S."/>
            <person name="Morgado L.N."/>
            <person name="Niskanen T."/>
            <person name="Noordeloos M.E."/>
            <person name="Ohm R.A."/>
            <person name="Ortiz-Santana B."/>
            <person name="Ovrebo C."/>
            <person name="Racz N."/>
            <person name="Riley R."/>
            <person name="Savchenko A."/>
            <person name="Shiryaev A."/>
            <person name="Soop K."/>
            <person name="Spirin V."/>
            <person name="Szebenyi C."/>
            <person name="Tomsovsky M."/>
            <person name="Tulloss R.E."/>
            <person name="Uehling J."/>
            <person name="Grigoriev I.V."/>
            <person name="Vagvolgyi C."/>
            <person name="Papp T."/>
            <person name="Martin F.M."/>
            <person name="Miettinen O."/>
            <person name="Hibbett D.S."/>
            <person name="Nagy L.G."/>
        </authorList>
    </citation>
    <scope>NUCLEOTIDE SEQUENCE [LARGE SCALE GENOMIC DNA]</scope>
    <source>
        <strain evidence="5 6">CBS 309.79</strain>
    </source>
</reference>
<sequence>MSNLKPVIVVTGASKGIGLAVTKILLQTFNANVAALSRTLTPELEALAGPSLLFVKTDVQVHTDEAAVAAAMTTTEETYGSIDGLVLNAGTLYPLGHLGSDTPLSGWKEHFDVNFFALVTCIRTALPALRKSKHGGRVVFVSSGAAAKGVAGWGPYNCSKAAMNGLCRTLSFEEPDVVSVALRPGMVDTEMQNILRDNPKEVMKQSDHNIFVSAHAEGRLVKPEDCGHVIAALALKCPKSLSGEFCEWNSDTAAPFRRGAA</sequence>
<feature type="domain" description="Ketoreductase" evidence="4">
    <location>
        <begin position="6"/>
        <end position="190"/>
    </location>
</feature>
<dbReference type="AlphaFoldDB" id="A0A5C3QYI3"/>
<dbReference type="PROSITE" id="PS00061">
    <property type="entry name" value="ADH_SHORT"/>
    <property type="match status" value="1"/>
</dbReference>
<dbReference type="OrthoDB" id="9876299at2759"/>
<gene>
    <name evidence="5" type="ORF">BDV98DRAFT_542032</name>
</gene>
<evidence type="ECO:0000259" key="4">
    <source>
        <dbReference type="SMART" id="SM00822"/>
    </source>
</evidence>
<dbReference type="SMART" id="SM00822">
    <property type="entry name" value="PKS_KR"/>
    <property type="match status" value="1"/>
</dbReference>
<dbReference type="Pfam" id="PF00106">
    <property type="entry name" value="adh_short"/>
    <property type="match status" value="1"/>
</dbReference>
<dbReference type="InterPro" id="IPR020904">
    <property type="entry name" value="Sc_DH/Rdtase_CS"/>
</dbReference>
<evidence type="ECO:0000256" key="1">
    <source>
        <dbReference type="ARBA" id="ARBA00006484"/>
    </source>
</evidence>